<sequence>MRLSLDVWCYNGCIVGGVRFYTLERDSWRTAKNSEVMVIGESNASGSGNNNFYHVLNEVLHVQYLMERSVGGTMMSFSSGFDETYAMFLELGKDLNNNVGGSSSMGDNSDESLETTQPSSTPRCVQSRLLKLEWNVHANGIILMSIAFGEEEPISPYAIWFSQAIDVCVRKTFLIYCLRWADVGREYIEIVKGDLPRFFTVDFNN</sequence>
<evidence type="ECO:0000313" key="3">
    <source>
        <dbReference type="EMBL" id="TYJ96312.1"/>
    </source>
</evidence>
<protein>
    <submittedName>
        <fullName evidence="3">CACTA en-spm transposon protein</fullName>
    </submittedName>
</protein>
<accession>A0A5D3B8Y3</accession>
<evidence type="ECO:0000313" key="5">
    <source>
        <dbReference type="Proteomes" id="UP000321947"/>
    </source>
</evidence>
<dbReference type="AlphaFoldDB" id="A0A5D3B8Y3"/>
<dbReference type="Proteomes" id="UP000321393">
    <property type="component" value="Unassembled WGS sequence"/>
</dbReference>
<organism evidence="3 5">
    <name type="scientific">Cucumis melo var. makuwa</name>
    <name type="common">Oriental melon</name>
    <dbReference type="NCBI Taxonomy" id="1194695"/>
    <lineage>
        <taxon>Eukaryota</taxon>
        <taxon>Viridiplantae</taxon>
        <taxon>Streptophyta</taxon>
        <taxon>Embryophyta</taxon>
        <taxon>Tracheophyta</taxon>
        <taxon>Spermatophyta</taxon>
        <taxon>Magnoliopsida</taxon>
        <taxon>eudicotyledons</taxon>
        <taxon>Gunneridae</taxon>
        <taxon>Pentapetalae</taxon>
        <taxon>rosids</taxon>
        <taxon>fabids</taxon>
        <taxon>Cucurbitales</taxon>
        <taxon>Cucurbitaceae</taxon>
        <taxon>Benincaseae</taxon>
        <taxon>Cucumis</taxon>
    </lineage>
</organism>
<evidence type="ECO:0000256" key="1">
    <source>
        <dbReference type="SAM" id="MobiDB-lite"/>
    </source>
</evidence>
<gene>
    <name evidence="3" type="ORF">E5676_scaffold1970G00160</name>
    <name evidence="2" type="ORF">E6C27_scaffold19G00340</name>
</gene>
<dbReference type="EMBL" id="SSTD01019701">
    <property type="protein sequence ID" value="TYJ96312.1"/>
    <property type="molecule type" value="Genomic_DNA"/>
</dbReference>
<dbReference type="EMBL" id="SSTE01022979">
    <property type="protein sequence ID" value="KAA0026099.1"/>
    <property type="molecule type" value="Genomic_DNA"/>
</dbReference>
<comment type="caution">
    <text evidence="3">The sequence shown here is derived from an EMBL/GenBank/DDBJ whole genome shotgun (WGS) entry which is preliminary data.</text>
</comment>
<evidence type="ECO:0000313" key="4">
    <source>
        <dbReference type="Proteomes" id="UP000321393"/>
    </source>
</evidence>
<dbReference type="Proteomes" id="UP000321947">
    <property type="component" value="Unassembled WGS sequence"/>
</dbReference>
<feature type="region of interest" description="Disordered" evidence="1">
    <location>
        <begin position="100"/>
        <end position="121"/>
    </location>
</feature>
<evidence type="ECO:0000313" key="2">
    <source>
        <dbReference type="EMBL" id="KAA0026099.1"/>
    </source>
</evidence>
<reference evidence="4 5" key="1">
    <citation type="submission" date="2019-08" db="EMBL/GenBank/DDBJ databases">
        <title>Draft genome sequences of two oriental melons (Cucumis melo L. var makuwa).</title>
        <authorList>
            <person name="Kwon S.-Y."/>
        </authorList>
    </citation>
    <scope>NUCLEOTIDE SEQUENCE [LARGE SCALE GENOMIC DNA]</scope>
    <source>
        <strain evidence="5">cv. Chang Bougi</strain>
        <strain evidence="4">cv. SW 3</strain>
        <tissue evidence="3">Leaf</tissue>
    </source>
</reference>
<dbReference type="OrthoDB" id="1878503at2759"/>
<name>A0A5D3B8Y3_CUCMM</name>
<proteinExistence type="predicted"/>